<dbReference type="GO" id="GO:0031640">
    <property type="term" value="P:killing of cells of another organism"/>
    <property type="evidence" value="ECO:0007669"/>
    <property type="project" value="UniProtKB-KW"/>
</dbReference>
<comment type="similarity">
    <text evidence="1 7">Belongs to the outer membrane factor (OMF) (TC 1.B.17) family.</text>
</comment>
<evidence type="ECO:0000256" key="6">
    <source>
        <dbReference type="ARBA" id="ARBA00023237"/>
    </source>
</evidence>
<dbReference type="InterPro" id="IPR003423">
    <property type="entry name" value="OMP_efflux"/>
</dbReference>
<reference evidence="8" key="1">
    <citation type="submission" date="2014-03" db="EMBL/GenBank/DDBJ databases">
        <authorList>
            <person name="Genoscope - CEA"/>
        </authorList>
    </citation>
    <scope>NUCLEOTIDE SEQUENCE [LARGE SCALE GENOMIC DNA]</scope>
    <source>
        <strain evidence="8">CF27</strain>
    </source>
</reference>
<dbReference type="SUPFAM" id="SSF56954">
    <property type="entry name" value="Outer membrane efflux proteins (OEP)"/>
    <property type="match status" value="1"/>
</dbReference>
<dbReference type="InterPro" id="IPR051906">
    <property type="entry name" value="TolC-like"/>
</dbReference>
<dbReference type="PANTHER" id="PTHR30026:SF20">
    <property type="entry name" value="OUTER MEMBRANE PROTEIN TOLC"/>
    <property type="match status" value="1"/>
</dbReference>
<dbReference type="Proteomes" id="UP000193925">
    <property type="component" value="Chromosome AFERRI"/>
</dbReference>
<keyword evidence="7" id="KW-0204">Cytolysis</keyword>
<dbReference type="GO" id="GO:0009279">
    <property type="term" value="C:cell outer membrane"/>
    <property type="evidence" value="ECO:0007669"/>
    <property type="project" value="UniProtKB-SubCell"/>
</dbReference>
<comment type="function">
    <text evidence="7">CyaE is necessary for transport of calmodulin-sensitive adenylate cyclase-hemolysin (cyclolysin).</text>
</comment>
<dbReference type="EMBL" id="CCCS020000052">
    <property type="protein sequence ID" value="CDQ11659.1"/>
    <property type="molecule type" value="Genomic_DNA"/>
</dbReference>
<name>A0A060UYV4_9PROT</name>
<dbReference type="PIRSF" id="PIRSF001892">
    <property type="entry name" value="CyaE"/>
    <property type="match status" value="1"/>
</dbReference>
<keyword evidence="5 7" id="KW-0472">Membrane</keyword>
<evidence type="ECO:0000256" key="3">
    <source>
        <dbReference type="ARBA" id="ARBA00022452"/>
    </source>
</evidence>
<keyword evidence="10" id="KW-1185">Reference proteome</keyword>
<dbReference type="Pfam" id="PF02321">
    <property type="entry name" value="OEP"/>
    <property type="match status" value="2"/>
</dbReference>
<dbReference type="GO" id="GO:0015288">
    <property type="term" value="F:porin activity"/>
    <property type="evidence" value="ECO:0007669"/>
    <property type="project" value="TreeGrafter"/>
</dbReference>
<organism evidence="8">
    <name type="scientific">Acidithiobacillus ferrivorans</name>
    <dbReference type="NCBI Taxonomy" id="160808"/>
    <lineage>
        <taxon>Bacteria</taxon>
        <taxon>Pseudomonadati</taxon>
        <taxon>Pseudomonadota</taxon>
        <taxon>Acidithiobacillia</taxon>
        <taxon>Acidithiobacillales</taxon>
        <taxon>Acidithiobacillaceae</taxon>
        <taxon>Acidithiobacillus</taxon>
    </lineage>
</organism>
<evidence type="ECO:0000313" key="10">
    <source>
        <dbReference type="Proteomes" id="UP000193925"/>
    </source>
</evidence>
<sequence length="516" mass="54864">MIRLPQGPPVTFRNNFLWCHIFLVTPLSGRMAAPLPRNLSVPPKALLLAVCTVFCVAQGGLAQAGVGAWLADPLDTDSGLSASPAQPWATQATLPDLPKLQGLSVEEQAQIWTLPQLTAYALAHNPQTAAAWDGLRAQAASLGMAKSAWLPSLSLNTNFSRRQAASTAGFTVPARNSANPNLTLSYTLWDFGLRAAKVDAARAQEWVAGFTQNQNIQTVAFSVAQAYYQLLGNQSLVLADEKTVAENQKNLEAAEVLHRAGQATIGALYQARAAMAQAQSTLAAQRQTVRSSEGLLASTLGLSPQTTLKITSLKLGQEPPQLHSAAKTLMHAALTANPTLQQARAQVAVAQANVRSAKASGLPSLGVNSSYGYLYQGGFRPGDTWTVGFTLTVPLFTGFNTHYQIRQTQALRDQAQSNLAASRNSTEATVWQDFHNFQGAIAAYPGAQSGLENAGKALEVVQAQYRVGQATIQDVLLAESTLAQARYTLIQNLVNSYVALAQLSQAVGIPLGENAP</sequence>
<keyword evidence="3" id="KW-1134">Transmembrane beta strand</keyword>
<gene>
    <name evidence="9" type="ORF">AFERRI_20845</name>
    <name evidence="8" type="ORF">AFERRI_560208</name>
</gene>
<evidence type="ECO:0000313" key="8">
    <source>
        <dbReference type="EMBL" id="CDQ11659.1"/>
    </source>
</evidence>
<dbReference type="AlphaFoldDB" id="A0A060UYV4"/>
<comment type="subcellular location">
    <subcellularLocation>
        <location evidence="7">Cell outer membrane</location>
        <topology evidence="7">Peripheral membrane protein</topology>
    </subcellularLocation>
</comment>
<evidence type="ECO:0000313" key="9">
    <source>
        <dbReference type="EMBL" id="SMH66056.1"/>
    </source>
</evidence>
<dbReference type="Gene3D" id="1.20.1600.10">
    <property type="entry name" value="Outer membrane efflux proteins (OEP)"/>
    <property type="match status" value="1"/>
</dbReference>
<reference evidence="8" key="2">
    <citation type="submission" date="2014-07" db="EMBL/GenBank/DDBJ databases">
        <title>Initial genome analysis of the psychrotolerant acidophile Acidithiobacillus ferrivorans CF27: insights into iron and sulfur oxidation pathways and into biofilm formation.</title>
        <authorList>
            <person name="Talla E."/>
            <person name="Hedrich S."/>
            <person name="Mangenot S."/>
            <person name="Ji B."/>
            <person name="Johnson D.B."/>
            <person name="Barbe V."/>
            <person name="Bonnefoy V."/>
        </authorList>
    </citation>
    <scope>NUCLEOTIDE SEQUENCE [LARGE SCALE GENOMIC DNA]</scope>
    <source>
        <strain evidence="8">CF27</strain>
    </source>
</reference>
<evidence type="ECO:0000256" key="4">
    <source>
        <dbReference type="ARBA" id="ARBA00022692"/>
    </source>
</evidence>
<accession>A0A060UYV4</accession>
<evidence type="ECO:0000256" key="1">
    <source>
        <dbReference type="ARBA" id="ARBA00007613"/>
    </source>
</evidence>
<dbReference type="EMBL" id="LT841305">
    <property type="protein sequence ID" value="SMH66056.1"/>
    <property type="molecule type" value="Genomic_DNA"/>
</dbReference>
<dbReference type="GO" id="GO:0015562">
    <property type="term" value="F:efflux transmembrane transporter activity"/>
    <property type="evidence" value="ECO:0007669"/>
    <property type="project" value="InterPro"/>
</dbReference>
<evidence type="ECO:0000256" key="7">
    <source>
        <dbReference type="PIRNR" id="PIRNR001892"/>
    </source>
</evidence>
<keyword evidence="2 7" id="KW-0813">Transport</keyword>
<dbReference type="InterPro" id="IPR028351">
    <property type="entry name" value="CyaE"/>
</dbReference>
<dbReference type="GO" id="GO:1990281">
    <property type="term" value="C:efflux pump complex"/>
    <property type="evidence" value="ECO:0007669"/>
    <property type="project" value="TreeGrafter"/>
</dbReference>
<evidence type="ECO:0000256" key="5">
    <source>
        <dbReference type="ARBA" id="ARBA00023136"/>
    </source>
</evidence>
<proteinExistence type="inferred from homology"/>
<keyword evidence="7" id="KW-0354">Hemolysis</keyword>
<dbReference type="PANTHER" id="PTHR30026">
    <property type="entry name" value="OUTER MEMBRANE PROTEIN TOLC"/>
    <property type="match status" value="1"/>
</dbReference>
<keyword evidence="4" id="KW-0812">Transmembrane</keyword>
<keyword evidence="6 7" id="KW-0998">Cell outer membrane</keyword>
<reference evidence="9 10" key="3">
    <citation type="submission" date="2017-03" db="EMBL/GenBank/DDBJ databases">
        <authorList>
            <person name="Regsiter A."/>
            <person name="William W."/>
        </authorList>
    </citation>
    <scope>NUCLEOTIDE SEQUENCE [LARGE SCALE GENOMIC DNA]</scope>
    <source>
        <strain evidence="9">PRJEB5721</strain>
    </source>
</reference>
<evidence type="ECO:0000256" key="2">
    <source>
        <dbReference type="ARBA" id="ARBA00022448"/>
    </source>
</evidence>
<protein>
    <recommendedName>
        <fullName evidence="7">Protein CyaE</fullName>
    </recommendedName>
</protein>